<feature type="chain" id="PRO_5043519891" description="Guanylate cyclase domain-containing protein" evidence="4">
    <location>
        <begin position="20"/>
        <end position="721"/>
    </location>
</feature>
<accession>A0AAW1T1X0</accession>
<keyword evidence="3" id="KW-0812">Transmembrane</keyword>
<feature type="region of interest" description="Disordered" evidence="2">
    <location>
        <begin position="277"/>
        <end position="298"/>
    </location>
</feature>
<dbReference type="InterPro" id="IPR001054">
    <property type="entry name" value="A/G_cyclase"/>
</dbReference>
<evidence type="ECO:0000313" key="6">
    <source>
        <dbReference type="EMBL" id="KAK9862756.1"/>
    </source>
</evidence>
<dbReference type="GO" id="GO:0009190">
    <property type="term" value="P:cyclic nucleotide biosynthetic process"/>
    <property type="evidence" value="ECO:0007669"/>
    <property type="project" value="InterPro"/>
</dbReference>
<comment type="caution">
    <text evidence="6">The sequence shown here is derived from an EMBL/GenBank/DDBJ whole genome shotgun (WGS) entry which is preliminary data.</text>
</comment>
<dbReference type="InterPro" id="IPR050697">
    <property type="entry name" value="Adenylyl/Guanylyl_Cyclase_3/4"/>
</dbReference>
<feature type="non-terminal residue" evidence="6">
    <location>
        <position position="721"/>
    </location>
</feature>
<dbReference type="PANTHER" id="PTHR43081:SF1">
    <property type="entry name" value="ADENYLATE CYCLASE, TERMINAL-DIFFERENTIATION SPECIFIC"/>
    <property type="match status" value="1"/>
</dbReference>
<evidence type="ECO:0000313" key="7">
    <source>
        <dbReference type="Proteomes" id="UP001485043"/>
    </source>
</evidence>
<organism evidence="6 7">
    <name type="scientific">Apatococcus fuscideae</name>
    <dbReference type="NCBI Taxonomy" id="2026836"/>
    <lineage>
        <taxon>Eukaryota</taxon>
        <taxon>Viridiplantae</taxon>
        <taxon>Chlorophyta</taxon>
        <taxon>core chlorophytes</taxon>
        <taxon>Trebouxiophyceae</taxon>
        <taxon>Chlorellales</taxon>
        <taxon>Chlorellaceae</taxon>
        <taxon>Apatococcus</taxon>
    </lineage>
</organism>
<dbReference type="Gene3D" id="3.80.10.10">
    <property type="entry name" value="Ribonuclease Inhibitor"/>
    <property type="match status" value="1"/>
</dbReference>
<dbReference type="PROSITE" id="PS51257">
    <property type="entry name" value="PROKAR_LIPOPROTEIN"/>
    <property type="match status" value="1"/>
</dbReference>
<dbReference type="Pfam" id="PF00211">
    <property type="entry name" value="Guanylate_cyc"/>
    <property type="match status" value="1"/>
</dbReference>
<dbReference type="SUPFAM" id="SSF55073">
    <property type="entry name" value="Nucleotide cyclase"/>
    <property type="match status" value="1"/>
</dbReference>
<keyword evidence="4" id="KW-0732">Signal</keyword>
<evidence type="ECO:0000256" key="2">
    <source>
        <dbReference type="SAM" id="MobiDB-lite"/>
    </source>
</evidence>
<dbReference type="GO" id="GO:0005930">
    <property type="term" value="C:axoneme"/>
    <property type="evidence" value="ECO:0007669"/>
    <property type="project" value="UniProtKB-SubCell"/>
</dbReference>
<evidence type="ECO:0000256" key="3">
    <source>
        <dbReference type="SAM" id="Phobius"/>
    </source>
</evidence>
<name>A0AAW1T1X0_9CHLO</name>
<dbReference type="GO" id="GO:0035556">
    <property type="term" value="P:intracellular signal transduction"/>
    <property type="evidence" value="ECO:0007669"/>
    <property type="project" value="InterPro"/>
</dbReference>
<comment type="subcellular location">
    <subcellularLocation>
        <location evidence="1">Cytoplasm</location>
        <location evidence="1">Cytoskeleton</location>
        <location evidence="1">Cilium axoneme</location>
    </subcellularLocation>
</comment>
<keyword evidence="7" id="KW-1185">Reference proteome</keyword>
<dbReference type="Proteomes" id="UP001485043">
    <property type="component" value="Unassembled WGS sequence"/>
</dbReference>
<evidence type="ECO:0000256" key="1">
    <source>
        <dbReference type="ARBA" id="ARBA00004430"/>
    </source>
</evidence>
<dbReference type="InterPro" id="IPR032675">
    <property type="entry name" value="LRR_dom_sf"/>
</dbReference>
<dbReference type="AlphaFoldDB" id="A0AAW1T1X0"/>
<dbReference type="InterPro" id="IPR029787">
    <property type="entry name" value="Nucleotide_cyclase"/>
</dbReference>
<dbReference type="PANTHER" id="PTHR43081">
    <property type="entry name" value="ADENYLATE CYCLASE, TERMINAL-DIFFERENTIATION SPECIFIC-RELATED"/>
    <property type="match status" value="1"/>
</dbReference>
<reference evidence="6 7" key="1">
    <citation type="journal article" date="2024" name="Nat. Commun.">
        <title>Phylogenomics reveals the evolutionary origins of lichenization in chlorophyte algae.</title>
        <authorList>
            <person name="Puginier C."/>
            <person name="Libourel C."/>
            <person name="Otte J."/>
            <person name="Skaloud P."/>
            <person name="Haon M."/>
            <person name="Grisel S."/>
            <person name="Petersen M."/>
            <person name="Berrin J.G."/>
            <person name="Delaux P.M."/>
            <person name="Dal Grande F."/>
            <person name="Keller J."/>
        </authorList>
    </citation>
    <scope>NUCLEOTIDE SEQUENCE [LARGE SCALE GENOMIC DNA]</scope>
    <source>
        <strain evidence="6 7">SAG 2523</strain>
    </source>
</reference>
<gene>
    <name evidence="6" type="ORF">WJX84_009102</name>
</gene>
<feature type="signal peptide" evidence="4">
    <location>
        <begin position="1"/>
        <end position="19"/>
    </location>
</feature>
<keyword evidence="3" id="KW-1133">Transmembrane helix</keyword>
<feature type="domain" description="Guanylate cyclase" evidence="5">
    <location>
        <begin position="412"/>
        <end position="525"/>
    </location>
</feature>
<dbReference type="SUPFAM" id="SSF52058">
    <property type="entry name" value="L domain-like"/>
    <property type="match status" value="1"/>
</dbReference>
<dbReference type="EMBL" id="JALJOV010000561">
    <property type="protein sequence ID" value="KAK9862756.1"/>
    <property type="molecule type" value="Genomic_DNA"/>
</dbReference>
<dbReference type="SMART" id="SM00044">
    <property type="entry name" value="CYCc"/>
    <property type="match status" value="1"/>
</dbReference>
<dbReference type="Gene3D" id="3.30.70.1230">
    <property type="entry name" value="Nucleotide cyclase"/>
    <property type="match status" value="1"/>
</dbReference>
<evidence type="ECO:0000259" key="5">
    <source>
        <dbReference type="PROSITE" id="PS50125"/>
    </source>
</evidence>
<sequence>MKHWQWLATVCWLIAACKTDTVRTYDIADDIASQRNTLLALYNQTAGSSWTAIGSLELSRLNISTSQPGINASLVPSNLTNSSITANSAQLEQQIKLLQLLVTYPWNTRNVSYCQWQGITCCLTSASTFLQFCSAGVNSVTGIFLPGANLNGTLPEGLFSGLPDLQQLNVESNPNLSGIVPMAPEASADKLQFFSVVGSSLAQCSLNQTNVFAFNASCYPSFIQADPSFMIPAQLGMQCPAIAFNRSGSTNNILLQVLSRIDPAAYQQLLQLINSSSISTPSQQPPPGGQGPPGGGFGDPPGGCSCYPGFAPLAITTDNDTAVNAGTIQCMASASSQTASQSKSLPIWQVAVPAVIGGFFLLAALFATVKLAPGIMDDLALLRMLKLKSSSPAGLMKPATARSLGLTPGEITLVITDLQGSTELWEWNSQVMDIANALHAQLARRLLKKYCGYEVLTEGDSFTLAFHDCLDAVGFTHHFQEALLGLDWPPELLTQPAAAVVTMERPVQRILFRGLRVRAGIHTGTPDQIVHHPAGGHLQYAGTIVAEANALTNLGHGGQILMSLQSRQSFSARMSSSLGIQMMKHMRRGLQADAMPTITTAEMSMLPQLSGMISIAASFSAISTTMLVQPGDEGHRTRTMSDGGTALAYAAAAQNGKKSSNWKRPSIYFPNPSHKQLVSPTFLDAPCAHLATIGALQPGFSPLNRSSPRVTLCFCKPDGLK</sequence>
<evidence type="ECO:0000256" key="4">
    <source>
        <dbReference type="SAM" id="SignalP"/>
    </source>
</evidence>
<proteinExistence type="predicted"/>
<feature type="transmembrane region" description="Helical" evidence="3">
    <location>
        <begin position="347"/>
        <end position="369"/>
    </location>
</feature>
<dbReference type="PROSITE" id="PS50125">
    <property type="entry name" value="GUANYLATE_CYCLASE_2"/>
    <property type="match status" value="1"/>
</dbReference>
<protein>
    <recommendedName>
        <fullName evidence="5">Guanylate cyclase domain-containing protein</fullName>
    </recommendedName>
</protein>
<keyword evidence="3" id="KW-0472">Membrane</keyword>